<keyword evidence="9" id="KW-0966">Cell projection</keyword>
<keyword evidence="3" id="KW-1003">Cell membrane</keyword>
<keyword evidence="5" id="KW-0812">Transmembrane</keyword>
<dbReference type="GO" id="GO:0060170">
    <property type="term" value="C:ciliary membrane"/>
    <property type="evidence" value="ECO:0007669"/>
    <property type="project" value="TreeGrafter"/>
</dbReference>
<evidence type="ECO:0000256" key="10">
    <source>
        <dbReference type="SAM" id="MobiDB-lite"/>
    </source>
</evidence>
<dbReference type="PANTHER" id="PTHR16795:SF13">
    <property type="entry name" value="EVC COMPLEX MEMBER EVC"/>
    <property type="match status" value="1"/>
</dbReference>
<evidence type="ECO:0000256" key="6">
    <source>
        <dbReference type="ARBA" id="ARBA00022989"/>
    </source>
</evidence>
<dbReference type="InterPro" id="IPR026501">
    <property type="entry name" value="Limbin/EVC"/>
</dbReference>
<feature type="region of interest" description="Disordered" evidence="10">
    <location>
        <begin position="728"/>
        <end position="750"/>
    </location>
</feature>
<sequence>MSLPGAPWDCLSDITLEVSRDVFEVQAGLMVLSSGCGVVLGALTAAVLLLRFCRKHSDPAPAQRVRVLEPEPELRGGEKCQGPGAMSSERQQQKAPVSSDITAFASRAKVVYPINQRHRPLADGASNPSIHEVADSPPSSSSSCSSDEEDEDDEIRQEGGHFVSSPHSFTPVSCALQTLTLSRSQSRLSLGLLSLEQLHHMWLQLQEEKAEVFSQIRKSVFDQSFSQKQRQLNVCSDVLQQEKHIDHPSTVTEEPGSKRGPEPGPGPVSVEELEQRYKEIFQMQLQEVLSFFHQLKSLASGFPPDVAEQMLLSVCTKLLRLEKCQQISQETSLMSILQRALWWQELWSCLHTQPELLEQELRSMQSLISSRLQQKEKEGAVRSSETKEVLKEVQSHVEATLQEYHQELETRTHLLLTEKMERLRTGKNGGVNCEEQVLQAVAELWMNVRCSCSSRFSSLCRDLLLRSSSGSCCSLWSELQCDLTALLPQAEEATKEQLQTVTKELRTKQERWTENRTWLETRLKHLCEEQTEIMKNVDLKLNLKHGLNSRLLELQSLLLQGALQRLFVLRHVSLVLLKEMRLSALSLDQGDTEADLCPDLQQGAELRLKQQFERELESGISQMQHHLQSILGTALSLNQKEGSAEEREGPGEARDGPPGEGEEQSHNHTKMHLLEAAAESVYLTKASLSALVQHYYNELEGAVLRLQKEESCDGEQEQSRTLRQNVLKEVKKWSRRPTSEPSHRRVQRHKQKLLQSFSQNQSLENLKLQEITREINLDQTRDRIMGAEEDFLQELTAAARVSLQIDTEEDQTTSNDRSLDLLQLLKMNPALDPSLNPSLTPLCSNIVYRDKNT</sequence>
<accession>A0AAV2M5H9</accession>
<dbReference type="AlphaFoldDB" id="A0AAV2M5H9"/>
<keyword evidence="4" id="KW-0963">Cytoplasm</keyword>
<evidence type="ECO:0000256" key="3">
    <source>
        <dbReference type="ARBA" id="ARBA00022475"/>
    </source>
</evidence>
<proteinExistence type="predicted"/>
<feature type="compositionally biased region" description="Basic and acidic residues" evidence="10">
    <location>
        <begin position="642"/>
        <end position="657"/>
    </location>
</feature>
<dbReference type="PANTHER" id="PTHR16795">
    <property type="entry name" value="LIMBIN/ELLIS-VAN CREVELD PROTEIN"/>
    <property type="match status" value="1"/>
</dbReference>
<feature type="compositionally biased region" description="Basic and acidic residues" evidence="10">
    <location>
        <begin position="728"/>
        <end position="743"/>
    </location>
</feature>
<feature type="compositionally biased region" description="Acidic residues" evidence="10">
    <location>
        <begin position="146"/>
        <end position="155"/>
    </location>
</feature>
<evidence type="ECO:0000256" key="2">
    <source>
        <dbReference type="ARBA" id="ARBA00004162"/>
    </source>
</evidence>
<feature type="region of interest" description="Disordered" evidence="10">
    <location>
        <begin position="244"/>
        <end position="269"/>
    </location>
</feature>
<feature type="region of interest" description="Disordered" evidence="10">
    <location>
        <begin position="119"/>
        <end position="167"/>
    </location>
</feature>
<comment type="subcellular location">
    <subcellularLocation>
        <location evidence="2">Cell membrane</location>
        <topology evidence="2">Single-pass membrane protein</topology>
    </subcellularLocation>
    <subcellularLocation>
        <location evidence="1">Cytoplasm</location>
        <location evidence="1">Cytoskeleton</location>
        <location evidence="1">Cilium basal body</location>
    </subcellularLocation>
</comment>
<reference evidence="11 12" key="1">
    <citation type="submission" date="2024-04" db="EMBL/GenBank/DDBJ databases">
        <authorList>
            <person name="Waldvogel A.-M."/>
            <person name="Schoenle A."/>
        </authorList>
    </citation>
    <scope>NUCLEOTIDE SEQUENCE [LARGE SCALE GENOMIC DNA]</scope>
</reference>
<feature type="compositionally biased region" description="Basic and acidic residues" evidence="10">
    <location>
        <begin position="66"/>
        <end position="78"/>
    </location>
</feature>
<name>A0AAV2M5H9_KNICA</name>
<dbReference type="Proteomes" id="UP001497482">
    <property type="component" value="Chromosome 6"/>
</dbReference>
<dbReference type="GO" id="GO:0098797">
    <property type="term" value="C:plasma membrane protein complex"/>
    <property type="evidence" value="ECO:0007669"/>
    <property type="project" value="TreeGrafter"/>
</dbReference>
<gene>
    <name evidence="11" type="ORF">KC01_LOCUS35464</name>
</gene>
<keyword evidence="7" id="KW-0472">Membrane</keyword>
<organism evidence="11 12">
    <name type="scientific">Knipowitschia caucasica</name>
    <name type="common">Caucasian dwarf goby</name>
    <name type="synonym">Pomatoschistus caucasicus</name>
    <dbReference type="NCBI Taxonomy" id="637954"/>
    <lineage>
        <taxon>Eukaryota</taxon>
        <taxon>Metazoa</taxon>
        <taxon>Chordata</taxon>
        <taxon>Craniata</taxon>
        <taxon>Vertebrata</taxon>
        <taxon>Euteleostomi</taxon>
        <taxon>Actinopterygii</taxon>
        <taxon>Neopterygii</taxon>
        <taxon>Teleostei</taxon>
        <taxon>Neoteleostei</taxon>
        <taxon>Acanthomorphata</taxon>
        <taxon>Gobiaria</taxon>
        <taxon>Gobiiformes</taxon>
        <taxon>Gobioidei</taxon>
        <taxon>Gobiidae</taxon>
        <taxon>Gobiinae</taxon>
        <taxon>Knipowitschia</taxon>
    </lineage>
</organism>
<evidence type="ECO:0000256" key="9">
    <source>
        <dbReference type="ARBA" id="ARBA00023273"/>
    </source>
</evidence>
<feature type="region of interest" description="Disordered" evidence="10">
    <location>
        <begin position="638"/>
        <end position="667"/>
    </location>
</feature>
<evidence type="ECO:0000256" key="1">
    <source>
        <dbReference type="ARBA" id="ARBA00004120"/>
    </source>
</evidence>
<dbReference type="EMBL" id="OZ035828">
    <property type="protein sequence ID" value="CAL1608554.1"/>
    <property type="molecule type" value="Genomic_DNA"/>
</dbReference>
<evidence type="ECO:0000313" key="11">
    <source>
        <dbReference type="EMBL" id="CAL1608554.1"/>
    </source>
</evidence>
<evidence type="ECO:0000256" key="5">
    <source>
        <dbReference type="ARBA" id="ARBA00022692"/>
    </source>
</evidence>
<keyword evidence="6" id="KW-1133">Transmembrane helix</keyword>
<keyword evidence="12" id="KW-1185">Reference proteome</keyword>
<feature type="region of interest" description="Disordered" evidence="10">
    <location>
        <begin position="61"/>
        <end position="99"/>
    </location>
</feature>
<feature type="compositionally biased region" description="Low complexity" evidence="10">
    <location>
        <begin position="135"/>
        <end position="145"/>
    </location>
</feature>
<evidence type="ECO:0000256" key="4">
    <source>
        <dbReference type="ARBA" id="ARBA00022490"/>
    </source>
</evidence>
<dbReference type="GO" id="GO:0007224">
    <property type="term" value="P:smoothened signaling pathway"/>
    <property type="evidence" value="ECO:0007669"/>
    <property type="project" value="InterPro"/>
</dbReference>
<evidence type="ECO:0000256" key="7">
    <source>
        <dbReference type="ARBA" id="ARBA00023136"/>
    </source>
</evidence>
<evidence type="ECO:0000313" key="12">
    <source>
        <dbReference type="Proteomes" id="UP001497482"/>
    </source>
</evidence>
<keyword evidence="8" id="KW-0206">Cytoskeleton</keyword>
<evidence type="ECO:0000256" key="8">
    <source>
        <dbReference type="ARBA" id="ARBA00023212"/>
    </source>
</evidence>
<feature type="compositionally biased region" description="Polar residues" evidence="10">
    <location>
        <begin position="88"/>
        <end position="99"/>
    </location>
</feature>
<protein>
    <submittedName>
        <fullName evidence="11">Uncharacterized protein</fullName>
    </submittedName>
</protein>